<comment type="caution">
    <text evidence="9">The sequence shown here is derived from an EMBL/GenBank/DDBJ whole genome shotgun (WGS) entry which is preliminary data.</text>
</comment>
<dbReference type="CDD" id="cd06261">
    <property type="entry name" value="TM_PBP2"/>
    <property type="match status" value="1"/>
</dbReference>
<keyword evidence="6 7" id="KW-0472">Membrane</keyword>
<evidence type="ECO:0000256" key="4">
    <source>
        <dbReference type="ARBA" id="ARBA00022692"/>
    </source>
</evidence>
<proteinExistence type="inferred from homology"/>
<evidence type="ECO:0000313" key="9">
    <source>
        <dbReference type="EMBL" id="GAA5053330.1"/>
    </source>
</evidence>
<dbReference type="RefSeq" id="WP_227778164.1">
    <property type="nucleotide sequence ID" value="NZ_BAABKX010000013.1"/>
</dbReference>
<feature type="transmembrane region" description="Helical" evidence="7">
    <location>
        <begin position="93"/>
        <end position="116"/>
    </location>
</feature>
<sequence>MKINDYLSRSDFALTKGVAAYRDDPMEFYRRTGLFLVTLCIGLLFAFPFYWLLKVALTWPAASLYAGTPSLAIENPSLYNFVRVWHAIPFVRYFATSLIVTGIAVASQLLFCSLAAYGLSMDFYGKKYVWGFILTAMMIPFQTIFLPDYLITQKLGLVNSYTGLAIVVAMSIVNILVLHDAFTSIPDALSEAARLDGASELYILFGVYWPLSKPALATTVILSFIFSWNSYLWPLVVVKDAQYTPLPLGLAEFQSQMSGNFALQYAFAIMVLLPVLVVFLLLQRQFIKSAILGSMKT</sequence>
<name>A0AAV3UJF2_9EURY</name>
<evidence type="ECO:0000256" key="7">
    <source>
        <dbReference type="RuleBase" id="RU363032"/>
    </source>
</evidence>
<evidence type="ECO:0000313" key="10">
    <source>
        <dbReference type="Proteomes" id="UP001501729"/>
    </source>
</evidence>
<organism evidence="9 10">
    <name type="scientific">Haladaptatus pallidirubidus</name>
    <dbReference type="NCBI Taxonomy" id="1008152"/>
    <lineage>
        <taxon>Archaea</taxon>
        <taxon>Methanobacteriati</taxon>
        <taxon>Methanobacteriota</taxon>
        <taxon>Stenosarchaea group</taxon>
        <taxon>Halobacteria</taxon>
        <taxon>Halobacteriales</taxon>
        <taxon>Haladaptataceae</taxon>
        <taxon>Haladaptatus</taxon>
    </lineage>
</organism>
<feature type="transmembrane region" description="Helical" evidence="7">
    <location>
        <begin position="262"/>
        <end position="282"/>
    </location>
</feature>
<keyword evidence="2 7" id="KW-0813">Transport</keyword>
<reference evidence="9 10" key="1">
    <citation type="journal article" date="2019" name="Int. J. Syst. Evol. Microbiol.">
        <title>The Global Catalogue of Microorganisms (GCM) 10K type strain sequencing project: providing services to taxonomists for standard genome sequencing and annotation.</title>
        <authorList>
            <consortium name="The Broad Institute Genomics Platform"/>
            <consortium name="The Broad Institute Genome Sequencing Center for Infectious Disease"/>
            <person name="Wu L."/>
            <person name="Ma J."/>
        </authorList>
    </citation>
    <scope>NUCLEOTIDE SEQUENCE [LARGE SCALE GENOMIC DNA]</scope>
    <source>
        <strain evidence="9 10">JCM 17504</strain>
    </source>
</reference>
<evidence type="ECO:0000256" key="5">
    <source>
        <dbReference type="ARBA" id="ARBA00022989"/>
    </source>
</evidence>
<dbReference type="EMBL" id="BAABKX010000013">
    <property type="protein sequence ID" value="GAA5053330.1"/>
    <property type="molecule type" value="Genomic_DNA"/>
</dbReference>
<accession>A0AAV3UJF2</accession>
<dbReference type="GO" id="GO:0005886">
    <property type="term" value="C:plasma membrane"/>
    <property type="evidence" value="ECO:0007669"/>
    <property type="project" value="UniProtKB-SubCell"/>
</dbReference>
<dbReference type="PANTHER" id="PTHR43744">
    <property type="entry name" value="ABC TRANSPORTER PERMEASE PROTEIN MG189-RELATED-RELATED"/>
    <property type="match status" value="1"/>
</dbReference>
<dbReference type="SUPFAM" id="SSF161098">
    <property type="entry name" value="MetI-like"/>
    <property type="match status" value="1"/>
</dbReference>
<dbReference type="Gene3D" id="1.10.3720.10">
    <property type="entry name" value="MetI-like"/>
    <property type="match status" value="1"/>
</dbReference>
<keyword evidence="3" id="KW-1003">Cell membrane</keyword>
<protein>
    <submittedName>
        <fullName evidence="9">Carbohydrate ABC transporter permease</fullName>
    </submittedName>
</protein>
<comment type="subcellular location">
    <subcellularLocation>
        <location evidence="1 7">Cell membrane</location>
        <topology evidence="1 7">Multi-pass membrane protein</topology>
    </subcellularLocation>
</comment>
<dbReference type="PROSITE" id="PS50928">
    <property type="entry name" value="ABC_TM1"/>
    <property type="match status" value="1"/>
</dbReference>
<evidence type="ECO:0000256" key="1">
    <source>
        <dbReference type="ARBA" id="ARBA00004651"/>
    </source>
</evidence>
<dbReference type="PANTHER" id="PTHR43744:SF3">
    <property type="entry name" value="LACTOSE TRANSPORT SYSTEM PERMEASE PROTEIN LACG"/>
    <property type="match status" value="1"/>
</dbReference>
<dbReference type="Proteomes" id="UP001501729">
    <property type="component" value="Unassembled WGS sequence"/>
</dbReference>
<keyword evidence="5 7" id="KW-1133">Transmembrane helix</keyword>
<feature type="domain" description="ABC transmembrane type-1" evidence="8">
    <location>
        <begin position="94"/>
        <end position="282"/>
    </location>
</feature>
<comment type="similarity">
    <text evidence="7">Belongs to the binding-protein-dependent transport system permease family.</text>
</comment>
<dbReference type="AlphaFoldDB" id="A0AAV3UJF2"/>
<dbReference type="InterPro" id="IPR000515">
    <property type="entry name" value="MetI-like"/>
</dbReference>
<evidence type="ECO:0000256" key="6">
    <source>
        <dbReference type="ARBA" id="ARBA00023136"/>
    </source>
</evidence>
<evidence type="ECO:0000259" key="8">
    <source>
        <dbReference type="PROSITE" id="PS50928"/>
    </source>
</evidence>
<feature type="transmembrane region" description="Helical" evidence="7">
    <location>
        <begin position="128"/>
        <end position="146"/>
    </location>
</feature>
<keyword evidence="4 7" id="KW-0812">Transmembrane</keyword>
<keyword evidence="10" id="KW-1185">Reference proteome</keyword>
<evidence type="ECO:0000256" key="2">
    <source>
        <dbReference type="ARBA" id="ARBA00022448"/>
    </source>
</evidence>
<feature type="transmembrane region" description="Helical" evidence="7">
    <location>
        <begin position="202"/>
        <end position="226"/>
    </location>
</feature>
<dbReference type="GO" id="GO:0055085">
    <property type="term" value="P:transmembrane transport"/>
    <property type="evidence" value="ECO:0007669"/>
    <property type="project" value="InterPro"/>
</dbReference>
<evidence type="ECO:0000256" key="3">
    <source>
        <dbReference type="ARBA" id="ARBA00022475"/>
    </source>
</evidence>
<dbReference type="InterPro" id="IPR035906">
    <property type="entry name" value="MetI-like_sf"/>
</dbReference>
<feature type="transmembrane region" description="Helical" evidence="7">
    <location>
        <begin position="158"/>
        <end position="182"/>
    </location>
</feature>
<gene>
    <name evidence="9" type="ORF">GCM10025751_30460</name>
</gene>
<dbReference type="GeneID" id="68616901"/>
<feature type="transmembrane region" description="Helical" evidence="7">
    <location>
        <begin position="32"/>
        <end position="53"/>
    </location>
</feature>
<dbReference type="Pfam" id="PF00528">
    <property type="entry name" value="BPD_transp_1"/>
    <property type="match status" value="1"/>
</dbReference>